<accession>A0A3T0EAJ2</accession>
<proteinExistence type="predicted"/>
<reference evidence="2 3" key="1">
    <citation type="submission" date="2016-12" db="EMBL/GenBank/DDBJ databases">
        <title>The genome of dimorphic prosthecate Glycocaulis alkaliphilus 6b-8t, isolated from crude oil dictates its adaptability in petroleum environments.</title>
        <authorList>
            <person name="Wu X.-L."/>
            <person name="Geng S."/>
        </authorList>
    </citation>
    <scope>NUCLEOTIDE SEQUENCE [LARGE SCALE GENOMIC DNA]</scope>
    <source>
        <strain evidence="2 3">6B-8</strain>
    </source>
</reference>
<dbReference type="AlphaFoldDB" id="A0A3T0EAJ2"/>
<keyword evidence="3" id="KW-1185">Reference proteome</keyword>
<dbReference type="Proteomes" id="UP000286954">
    <property type="component" value="Chromosome"/>
</dbReference>
<name>A0A3T0EAJ2_9PROT</name>
<gene>
    <name evidence="2" type="ORF">X907_1808</name>
</gene>
<evidence type="ECO:0000313" key="2">
    <source>
        <dbReference type="EMBL" id="AZU04339.1"/>
    </source>
</evidence>
<evidence type="ECO:0000256" key="1">
    <source>
        <dbReference type="SAM" id="MobiDB-lite"/>
    </source>
</evidence>
<feature type="region of interest" description="Disordered" evidence="1">
    <location>
        <begin position="1"/>
        <end position="37"/>
    </location>
</feature>
<sequence>MPTAGISVSAATPNSLPHEERATMENVMAAPGSADQW</sequence>
<evidence type="ECO:0000313" key="3">
    <source>
        <dbReference type="Proteomes" id="UP000286954"/>
    </source>
</evidence>
<dbReference type="KEGG" id="gak:X907_1808"/>
<dbReference type="EMBL" id="CP018911">
    <property type="protein sequence ID" value="AZU04339.1"/>
    <property type="molecule type" value="Genomic_DNA"/>
</dbReference>
<organism evidence="2 3">
    <name type="scientific">Glycocaulis alkaliphilus</name>
    <dbReference type="NCBI Taxonomy" id="1434191"/>
    <lineage>
        <taxon>Bacteria</taxon>
        <taxon>Pseudomonadati</taxon>
        <taxon>Pseudomonadota</taxon>
        <taxon>Alphaproteobacteria</taxon>
        <taxon>Maricaulales</taxon>
        <taxon>Maricaulaceae</taxon>
        <taxon>Glycocaulis</taxon>
    </lineage>
</organism>
<protein>
    <submittedName>
        <fullName evidence="2">Uncharacterized protein</fullName>
    </submittedName>
</protein>